<gene>
    <name evidence="3" type="ORF">C7Y72_15995</name>
</gene>
<accession>A0A2T4UFG0</accession>
<dbReference type="Proteomes" id="UP000240739">
    <property type="component" value="Unassembled WGS sequence"/>
</dbReference>
<protein>
    <recommendedName>
        <fullName evidence="2">PspA-associated domain-containing protein</fullName>
    </recommendedName>
</protein>
<organism evidence="3 4">
    <name type="scientific">Paraconexibacter algicola</name>
    <dbReference type="NCBI Taxonomy" id="2133960"/>
    <lineage>
        <taxon>Bacteria</taxon>
        <taxon>Bacillati</taxon>
        <taxon>Actinomycetota</taxon>
        <taxon>Thermoleophilia</taxon>
        <taxon>Solirubrobacterales</taxon>
        <taxon>Paraconexibacteraceae</taxon>
        <taxon>Paraconexibacter</taxon>
    </lineage>
</organism>
<dbReference type="OrthoDB" id="5244559at2"/>
<evidence type="ECO:0000259" key="2">
    <source>
        <dbReference type="Pfam" id="PF22743"/>
    </source>
</evidence>
<dbReference type="RefSeq" id="WP_107570181.1">
    <property type="nucleotide sequence ID" value="NZ_PYYB01000002.1"/>
</dbReference>
<dbReference type="InterPro" id="IPR054437">
    <property type="entry name" value="PspA-assoc_dom"/>
</dbReference>
<proteinExistence type="predicted"/>
<name>A0A2T4UFG0_9ACTN</name>
<evidence type="ECO:0000313" key="3">
    <source>
        <dbReference type="EMBL" id="PTL56462.1"/>
    </source>
</evidence>
<feature type="domain" description="PspA-associated" evidence="2">
    <location>
        <begin position="1"/>
        <end position="92"/>
    </location>
</feature>
<dbReference type="AlphaFoldDB" id="A0A2T4UFG0"/>
<dbReference type="EMBL" id="PYYB01000002">
    <property type="protein sequence ID" value="PTL56462.1"/>
    <property type="molecule type" value="Genomic_DNA"/>
</dbReference>
<sequence length="92" mass="10040">MIVRVSNEGQYRIPDEHQGPLNELDNAVVAAVEADDEDRFHESFEELLQFIRTNGVAVGDDEIESSDVIVPPADLTLTEAAAEFTGDGLIPD</sequence>
<evidence type="ECO:0000256" key="1">
    <source>
        <dbReference type="SAM" id="MobiDB-lite"/>
    </source>
</evidence>
<feature type="region of interest" description="Disordered" evidence="1">
    <location>
        <begin position="1"/>
        <end position="20"/>
    </location>
</feature>
<reference evidence="3 4" key="1">
    <citation type="submission" date="2018-03" db="EMBL/GenBank/DDBJ databases">
        <title>Aquarubrobacter algicola gen. nov., sp. nov., a novel actinobacterium isolated from shallow eutrophic lake during the end of cyanobacterial harmful algal blooms.</title>
        <authorList>
            <person name="Chun S.J."/>
        </authorList>
    </citation>
    <scope>NUCLEOTIDE SEQUENCE [LARGE SCALE GENOMIC DNA]</scope>
    <source>
        <strain evidence="3 4">Seoho-28</strain>
    </source>
</reference>
<keyword evidence="4" id="KW-1185">Reference proteome</keyword>
<comment type="caution">
    <text evidence="3">The sequence shown here is derived from an EMBL/GenBank/DDBJ whole genome shotgun (WGS) entry which is preliminary data.</text>
</comment>
<dbReference type="Pfam" id="PF22743">
    <property type="entry name" value="PspAA"/>
    <property type="match status" value="1"/>
</dbReference>
<evidence type="ECO:0000313" key="4">
    <source>
        <dbReference type="Proteomes" id="UP000240739"/>
    </source>
</evidence>